<organism evidence="2 3">
    <name type="scientific">Pararge aegeria aegeria</name>
    <dbReference type="NCBI Taxonomy" id="348720"/>
    <lineage>
        <taxon>Eukaryota</taxon>
        <taxon>Metazoa</taxon>
        <taxon>Ecdysozoa</taxon>
        <taxon>Arthropoda</taxon>
        <taxon>Hexapoda</taxon>
        <taxon>Insecta</taxon>
        <taxon>Pterygota</taxon>
        <taxon>Neoptera</taxon>
        <taxon>Endopterygota</taxon>
        <taxon>Lepidoptera</taxon>
        <taxon>Glossata</taxon>
        <taxon>Ditrysia</taxon>
        <taxon>Papilionoidea</taxon>
        <taxon>Nymphalidae</taxon>
        <taxon>Satyrinae</taxon>
        <taxon>Satyrini</taxon>
        <taxon>Parargina</taxon>
        <taxon>Pararge</taxon>
    </lineage>
</organism>
<gene>
    <name evidence="2" type="primary">jg12965</name>
    <name evidence="2" type="ORF">PAEG_LOCUS18707</name>
</gene>
<accession>A0A8S4RVU7</accession>
<dbReference type="EMBL" id="CAKXAJ010025642">
    <property type="protein sequence ID" value="CAH2242384.1"/>
    <property type="molecule type" value="Genomic_DNA"/>
</dbReference>
<name>A0A8S4RVU7_9NEOP</name>
<reference evidence="2" key="1">
    <citation type="submission" date="2022-03" db="EMBL/GenBank/DDBJ databases">
        <authorList>
            <person name="Lindestad O."/>
        </authorList>
    </citation>
    <scope>NUCLEOTIDE SEQUENCE</scope>
</reference>
<keyword evidence="3" id="KW-1185">Reference proteome</keyword>
<dbReference type="Proteomes" id="UP000838756">
    <property type="component" value="Unassembled WGS sequence"/>
</dbReference>
<evidence type="ECO:0000256" key="1">
    <source>
        <dbReference type="SAM" id="MobiDB-lite"/>
    </source>
</evidence>
<dbReference type="AlphaFoldDB" id="A0A8S4RVU7"/>
<protein>
    <submittedName>
        <fullName evidence="2">Jg12965 protein</fullName>
    </submittedName>
</protein>
<feature type="region of interest" description="Disordered" evidence="1">
    <location>
        <begin position="43"/>
        <end position="86"/>
    </location>
</feature>
<sequence length="111" mass="12171">MGTIILARCHMGRGRGSSGRPGCSVGRAAGCHRRVRRRLLNERAAGERRRRHARSALQAATEEGRPGRARPPRTPARPAAMCPNKSEQRVVGEGKLLLSSFCATKFPRVFL</sequence>
<comment type="caution">
    <text evidence="2">The sequence shown here is derived from an EMBL/GenBank/DDBJ whole genome shotgun (WGS) entry which is preliminary data.</text>
</comment>
<evidence type="ECO:0000313" key="3">
    <source>
        <dbReference type="Proteomes" id="UP000838756"/>
    </source>
</evidence>
<proteinExistence type="predicted"/>
<evidence type="ECO:0000313" key="2">
    <source>
        <dbReference type="EMBL" id="CAH2242384.1"/>
    </source>
</evidence>